<dbReference type="RefSeq" id="WP_123208497.1">
    <property type="nucleotide sequence ID" value="NZ_JBHTHO010000003.1"/>
</dbReference>
<dbReference type="PANTHER" id="PTHR37814">
    <property type="entry name" value="CONSERVED MEMBRANE PROTEIN"/>
    <property type="match status" value="1"/>
</dbReference>
<comment type="caution">
    <text evidence="2">The sequence shown here is derived from an EMBL/GenBank/DDBJ whole genome shotgun (WGS) entry which is preliminary data.</text>
</comment>
<dbReference type="Gene3D" id="1.20.1730.10">
    <property type="entry name" value="Sodium/glucose cotransporter"/>
    <property type="match status" value="1"/>
</dbReference>
<protein>
    <recommendedName>
        <fullName evidence="4">Membrane protein YkvI</fullName>
    </recommendedName>
</protein>
<feature type="transmembrane region" description="Helical" evidence="1">
    <location>
        <begin position="235"/>
        <end position="257"/>
    </location>
</feature>
<sequence>MADESAKKTRPGKVVQFAGTLVGTLVGSGFASGQEVMQYFTSYGTLGIFGSFVTTLLFAVLGAVFMNYGYKHASAVDFSSFRFFAGKYIGTFLQWFTILFCFLIGIIMLSGAGATFNQYFGLPQFVGSAIMCVIALASSLLGMKRIVNLLGTIGPIAIVFLIVIALVAFFTNFQNLGNADAAVAAADAEGGVLRGIGDSVSWWFMGAVMYVAYNILAGVPFISRMGAEANTQKEAVLGGLFGGFLLGLCAVCLNLAMLSTYADVSHLEVPALQFAQMISPAVGIVFAIVLLIMIYNTIVPMFVSVANQFVTEEQDPVKHKTLIVALALVTLIGGQLPFSILVNTIYPFVAYFAIAFIVIIVARTIYWKVTGKTPAMERDED</sequence>
<accession>A0A3N0B0C3</accession>
<dbReference type="OrthoDB" id="4424890at2"/>
<feature type="transmembrane region" description="Helical" evidence="1">
    <location>
        <begin position="149"/>
        <end position="170"/>
    </location>
</feature>
<feature type="transmembrane region" description="Helical" evidence="1">
    <location>
        <begin position="348"/>
        <end position="366"/>
    </location>
</feature>
<evidence type="ECO:0000313" key="2">
    <source>
        <dbReference type="EMBL" id="RNL40572.1"/>
    </source>
</evidence>
<dbReference type="Proteomes" id="UP000269591">
    <property type="component" value="Unassembled WGS sequence"/>
</dbReference>
<evidence type="ECO:0000256" key="1">
    <source>
        <dbReference type="SAM" id="Phobius"/>
    </source>
</evidence>
<dbReference type="InterPro" id="IPR038728">
    <property type="entry name" value="YkvI-like"/>
</dbReference>
<feature type="transmembrane region" description="Helical" evidence="1">
    <location>
        <begin position="88"/>
        <end position="109"/>
    </location>
</feature>
<proteinExistence type="predicted"/>
<dbReference type="AlphaFoldDB" id="A0A3N0B0C3"/>
<reference evidence="3" key="1">
    <citation type="submission" date="2018-05" db="EMBL/GenBank/DDBJ databases">
        <title>Genome Sequencing of selected type strains of the family Eggerthellaceae.</title>
        <authorList>
            <person name="Danylec N."/>
            <person name="Stoll D.A."/>
            <person name="Doetsch A."/>
            <person name="Huch M."/>
        </authorList>
    </citation>
    <scope>NUCLEOTIDE SEQUENCE [LARGE SCALE GENOMIC DNA]</scope>
    <source>
        <strain evidence="3">DSM 24851</strain>
    </source>
</reference>
<keyword evidence="3" id="KW-1185">Reference proteome</keyword>
<dbReference type="PANTHER" id="PTHR37814:SF1">
    <property type="entry name" value="MEMBRANE PROTEIN"/>
    <property type="match status" value="1"/>
</dbReference>
<dbReference type="InterPro" id="IPR038377">
    <property type="entry name" value="Na/Glc_symporter_sf"/>
</dbReference>
<keyword evidence="1" id="KW-0812">Transmembrane</keyword>
<keyword evidence="1" id="KW-1133">Transmembrane helix</keyword>
<organism evidence="2 3">
    <name type="scientific">Slackia equolifaciens</name>
    <dbReference type="NCBI Taxonomy" id="498718"/>
    <lineage>
        <taxon>Bacteria</taxon>
        <taxon>Bacillati</taxon>
        <taxon>Actinomycetota</taxon>
        <taxon>Coriobacteriia</taxon>
        <taxon>Eggerthellales</taxon>
        <taxon>Eggerthellaceae</taxon>
        <taxon>Slackia</taxon>
    </lineage>
</organism>
<gene>
    <name evidence="2" type="ORF">DMP06_04165</name>
</gene>
<evidence type="ECO:0000313" key="3">
    <source>
        <dbReference type="Proteomes" id="UP000269591"/>
    </source>
</evidence>
<evidence type="ECO:0008006" key="4">
    <source>
        <dbReference type="Google" id="ProtNLM"/>
    </source>
</evidence>
<feature type="transmembrane region" description="Helical" evidence="1">
    <location>
        <begin position="277"/>
        <end position="310"/>
    </location>
</feature>
<name>A0A3N0B0C3_9ACTN</name>
<feature type="transmembrane region" description="Helical" evidence="1">
    <location>
        <begin position="43"/>
        <end position="68"/>
    </location>
</feature>
<feature type="transmembrane region" description="Helical" evidence="1">
    <location>
        <begin position="322"/>
        <end position="342"/>
    </location>
</feature>
<dbReference type="EMBL" id="QIBX01000005">
    <property type="protein sequence ID" value="RNL40572.1"/>
    <property type="molecule type" value="Genomic_DNA"/>
</dbReference>
<keyword evidence="1" id="KW-0472">Membrane</keyword>
<feature type="transmembrane region" description="Helical" evidence="1">
    <location>
        <begin position="202"/>
        <end position="223"/>
    </location>
</feature>
<feature type="transmembrane region" description="Helical" evidence="1">
    <location>
        <begin position="121"/>
        <end position="142"/>
    </location>
</feature>